<protein>
    <submittedName>
        <fullName evidence="3">Alpha-N-arabinofuranosidase</fullName>
    </submittedName>
</protein>
<dbReference type="SUPFAM" id="SSF51445">
    <property type="entry name" value="(Trans)glycosidases"/>
    <property type="match status" value="1"/>
</dbReference>
<evidence type="ECO:0000313" key="4">
    <source>
        <dbReference type="Proteomes" id="UP000247811"/>
    </source>
</evidence>
<reference evidence="3 4" key="1">
    <citation type="submission" date="2018-05" db="EMBL/GenBank/DDBJ databases">
        <title>Genomic Encyclopedia of Type Strains, Phase IV (KMG-IV): sequencing the most valuable type-strain genomes for metagenomic binning, comparative biology and taxonomic classification.</title>
        <authorList>
            <person name="Goeker M."/>
        </authorList>
    </citation>
    <scope>NUCLEOTIDE SEQUENCE [LARGE SCALE GENOMIC DNA]</scope>
    <source>
        <strain evidence="3 4">DSM 566</strain>
    </source>
</reference>
<evidence type="ECO:0000313" key="3">
    <source>
        <dbReference type="EMBL" id="PXW96192.1"/>
    </source>
</evidence>
<dbReference type="EMBL" id="QJJS01000007">
    <property type="protein sequence ID" value="PXW96192.1"/>
    <property type="molecule type" value="Genomic_DNA"/>
</dbReference>
<dbReference type="PANTHER" id="PTHR43576">
    <property type="entry name" value="ALPHA-L-ARABINOFURANOSIDASE C-RELATED"/>
    <property type="match status" value="1"/>
</dbReference>
<dbReference type="PANTHER" id="PTHR43576:SF2">
    <property type="entry name" value="INTRACELLULAR EXO-ALPHA-L-ARABINOFURANOSIDASE 2"/>
    <property type="match status" value="1"/>
</dbReference>
<keyword evidence="4" id="KW-1185">Reference proteome</keyword>
<proteinExistence type="predicted"/>
<dbReference type="InterPro" id="IPR055235">
    <property type="entry name" value="ASD1_cat"/>
</dbReference>
<dbReference type="PROSITE" id="PS51318">
    <property type="entry name" value="TAT"/>
    <property type="match status" value="1"/>
</dbReference>
<dbReference type="Proteomes" id="UP000247811">
    <property type="component" value="Unassembled WGS sequence"/>
</dbReference>
<dbReference type="Pfam" id="PF22848">
    <property type="entry name" value="ASD1_dom"/>
    <property type="match status" value="1"/>
</dbReference>
<dbReference type="GO" id="GO:0000272">
    <property type="term" value="P:polysaccharide catabolic process"/>
    <property type="evidence" value="ECO:0007669"/>
    <property type="project" value="TreeGrafter"/>
</dbReference>
<feature type="region of interest" description="Disordered" evidence="1">
    <location>
        <begin position="1"/>
        <end position="23"/>
    </location>
</feature>
<dbReference type="RefSeq" id="WP_146219369.1">
    <property type="nucleotide sequence ID" value="NZ_QJJS01000007.1"/>
</dbReference>
<dbReference type="AlphaFoldDB" id="A0A318H3B3"/>
<dbReference type="InterPro" id="IPR006311">
    <property type="entry name" value="TAT_signal"/>
</dbReference>
<evidence type="ECO:0000259" key="2">
    <source>
        <dbReference type="Pfam" id="PF22848"/>
    </source>
</evidence>
<gene>
    <name evidence="3" type="ORF">C7444_10798</name>
</gene>
<name>A0A318H3B3_9BURK</name>
<sequence length="576" mass="62872">MSPPGSRQGRHRSMPAGGHEPRQDRRHLLLGSGLALLGGTGAWATLTVPGCSDGALATPPDHLSRFDVHIDVDDPGAPLNAELLGHNVQWVDRGDDLLRPDGRPEPAMLARLAQLAPTVLRFPGGAQSDVYHWQRGVGPLAQRRSNEHFHNRQQQPSILGTAEFLDLCERTGAQPVITVNVPSGTPEEAAAWVRAVNVDGLRSPQTGRRLRQVQRWEIGNEPYLKDEARPELAMEPEAFARQADRIIRAMRAVDPSLLIGLPLSNDRRNGVPVVHFTNYARRVLATLTERVDIACVHNAYLPFGYDRLDDPQALYWATMGGSRTVMADLDALHRLIAEARPGLVLPVALTEYHAIFSLGRGASDEWTGSPAAALYVTDLLMMLARRDDVRWANLWSLSGNWRFGAIHGQGWLRPVGEVLALMRPLFNGERLPARGSATTAATPAAGLVAAVAALPLVETLATLEPGTEQDCIRLLLLHKHPTQAASGTLRLTGLHQPGRHRLRLHSLSAPSVMRADDATDLFVRQRTTPPADAVQITDDTLTLDLTLPPASVSLLECWLPATHRPASLHRPLSDLT</sequence>
<accession>A0A318H3B3</accession>
<dbReference type="OrthoDB" id="9758333at2"/>
<evidence type="ECO:0000256" key="1">
    <source>
        <dbReference type="SAM" id="MobiDB-lite"/>
    </source>
</evidence>
<dbReference type="InterPro" id="IPR017853">
    <property type="entry name" value="GH"/>
</dbReference>
<organism evidence="3 4">
    <name type="scientific">Sphaerotilus hippei</name>
    <dbReference type="NCBI Taxonomy" id="744406"/>
    <lineage>
        <taxon>Bacteria</taxon>
        <taxon>Pseudomonadati</taxon>
        <taxon>Pseudomonadota</taxon>
        <taxon>Betaproteobacteria</taxon>
        <taxon>Burkholderiales</taxon>
        <taxon>Sphaerotilaceae</taxon>
        <taxon>Sphaerotilus</taxon>
    </lineage>
</organism>
<feature type="domain" description="Alpha-L-arabinofuranosidase 1 catalytic" evidence="2">
    <location>
        <begin position="112"/>
        <end position="182"/>
    </location>
</feature>
<dbReference type="Gene3D" id="3.20.20.80">
    <property type="entry name" value="Glycosidases"/>
    <property type="match status" value="1"/>
</dbReference>
<comment type="caution">
    <text evidence="3">The sequence shown here is derived from an EMBL/GenBank/DDBJ whole genome shotgun (WGS) entry which is preliminary data.</text>
</comment>